<dbReference type="AlphaFoldDB" id="A0A558HWQ4"/>
<dbReference type="GO" id="GO:0003700">
    <property type="term" value="F:DNA-binding transcription factor activity"/>
    <property type="evidence" value="ECO:0007669"/>
    <property type="project" value="TreeGrafter"/>
</dbReference>
<dbReference type="PANTHER" id="PTHR30136">
    <property type="entry name" value="HELIX-TURN-HELIX TRANSCRIPTIONAL REGULATOR, ICLR FAMILY"/>
    <property type="match status" value="1"/>
</dbReference>
<dbReference type="GO" id="GO:0003677">
    <property type="term" value="F:DNA binding"/>
    <property type="evidence" value="ECO:0007669"/>
    <property type="project" value="InterPro"/>
</dbReference>
<dbReference type="Proteomes" id="UP000319941">
    <property type="component" value="Unassembled WGS sequence"/>
</dbReference>
<evidence type="ECO:0000313" key="5">
    <source>
        <dbReference type="Proteomes" id="UP000319941"/>
    </source>
</evidence>
<dbReference type="Gene3D" id="1.10.10.10">
    <property type="entry name" value="Winged helix-like DNA-binding domain superfamily/Winged helix DNA-binding domain"/>
    <property type="match status" value="1"/>
</dbReference>
<feature type="domain" description="HTH iclR-type" evidence="3">
    <location>
        <begin position="6"/>
        <end position="67"/>
    </location>
</feature>
<dbReference type="OrthoDB" id="6166718at2"/>
<gene>
    <name evidence="4" type="ORF">FQP86_00195</name>
</gene>
<proteinExistence type="predicted"/>
<evidence type="ECO:0000256" key="1">
    <source>
        <dbReference type="ARBA" id="ARBA00040379"/>
    </source>
</evidence>
<name>A0A558HWQ4_9GAMM</name>
<comment type="caution">
    <text evidence="4">The sequence shown here is derived from an EMBL/GenBank/DDBJ whole genome shotgun (WGS) entry which is preliminary data.</text>
</comment>
<dbReference type="EMBL" id="VNFH01000001">
    <property type="protein sequence ID" value="TVU73544.1"/>
    <property type="molecule type" value="Genomic_DNA"/>
</dbReference>
<dbReference type="InterPro" id="IPR050707">
    <property type="entry name" value="HTH_MetabolicPath_Reg"/>
</dbReference>
<dbReference type="InterPro" id="IPR005471">
    <property type="entry name" value="Tscrpt_reg_IclR_N"/>
</dbReference>
<evidence type="ECO:0000313" key="4">
    <source>
        <dbReference type="EMBL" id="TVU73544.1"/>
    </source>
</evidence>
<dbReference type="Pfam" id="PF09339">
    <property type="entry name" value="HTH_IclR"/>
    <property type="match status" value="1"/>
</dbReference>
<dbReference type="PANTHER" id="PTHR30136:SF24">
    <property type="entry name" value="HTH-TYPE TRANSCRIPTIONAL REPRESSOR ALLR"/>
    <property type="match status" value="1"/>
</dbReference>
<dbReference type="GO" id="GO:0045892">
    <property type="term" value="P:negative regulation of DNA-templated transcription"/>
    <property type="evidence" value="ECO:0007669"/>
    <property type="project" value="TreeGrafter"/>
</dbReference>
<dbReference type="PROSITE" id="PS51077">
    <property type="entry name" value="HTH_ICLR"/>
    <property type="match status" value="1"/>
</dbReference>
<protein>
    <recommendedName>
        <fullName evidence="1">HTH-type transcriptional repressor AllR</fullName>
    </recommendedName>
    <alternativeName>
        <fullName evidence="2">Negative regulator of allantoin and glyoxylate utilization operons</fullName>
    </alternativeName>
</protein>
<sequence>MASQRVEAVERALTLLEAFTPAAPRLTLNELAQASGFYKSTILRLMGSLEHFGYVERDSHGIYSIGAALGRFAQLAPAQSVREAQLREWLAALNAASGETASLILVEHGSLPDARPVEGMTRPRQAMCQYVQLSQAPLRHQLEEGEVLDMALTALLQHCVDSGQLEVGEAEGLTVAALAVSVAPQQDDALAPAEVIVVSGPAARLTPHQAHQVLEEWKHGTVF</sequence>
<dbReference type="RefSeq" id="WP_024951681.1">
    <property type="nucleotide sequence ID" value="NZ_CAWOWR010000001.1"/>
</dbReference>
<organism evidence="4 5">
    <name type="scientific">Cobetia crustatorum</name>
    <dbReference type="NCBI Taxonomy" id="553385"/>
    <lineage>
        <taxon>Bacteria</taxon>
        <taxon>Pseudomonadati</taxon>
        <taxon>Pseudomonadota</taxon>
        <taxon>Gammaproteobacteria</taxon>
        <taxon>Oceanospirillales</taxon>
        <taxon>Halomonadaceae</taxon>
        <taxon>Cobetia</taxon>
    </lineage>
</organism>
<dbReference type="InterPro" id="IPR036390">
    <property type="entry name" value="WH_DNA-bd_sf"/>
</dbReference>
<dbReference type="SMART" id="SM00346">
    <property type="entry name" value="HTH_ICLR"/>
    <property type="match status" value="1"/>
</dbReference>
<dbReference type="STRING" id="553385.GCA_000591415_01505"/>
<dbReference type="InterPro" id="IPR036388">
    <property type="entry name" value="WH-like_DNA-bd_sf"/>
</dbReference>
<keyword evidence="5" id="KW-1185">Reference proteome</keyword>
<dbReference type="SUPFAM" id="SSF46785">
    <property type="entry name" value="Winged helix' DNA-binding domain"/>
    <property type="match status" value="1"/>
</dbReference>
<evidence type="ECO:0000259" key="3">
    <source>
        <dbReference type="PROSITE" id="PS51077"/>
    </source>
</evidence>
<reference evidence="4 5" key="1">
    <citation type="submission" date="2019-07" db="EMBL/GenBank/DDBJ databases">
        <title>Diversity of Bacteria from Kongsfjorden, Arctic.</title>
        <authorList>
            <person name="Yu Y."/>
        </authorList>
    </citation>
    <scope>NUCLEOTIDE SEQUENCE [LARGE SCALE GENOMIC DNA]</scope>
    <source>
        <strain evidence="4 5">SM1923</strain>
    </source>
</reference>
<evidence type="ECO:0000256" key="2">
    <source>
        <dbReference type="ARBA" id="ARBA00042627"/>
    </source>
</evidence>
<accession>A0A558HWQ4</accession>